<evidence type="ECO:0008006" key="3">
    <source>
        <dbReference type="Google" id="ProtNLM"/>
    </source>
</evidence>
<keyword evidence="2" id="KW-1185">Reference proteome</keyword>
<protein>
    <recommendedName>
        <fullName evidence="3">Secreted protein</fullName>
    </recommendedName>
</protein>
<dbReference type="EMBL" id="CP114058">
    <property type="protein sequence ID" value="WAT02036.1"/>
    <property type="molecule type" value="Genomic_DNA"/>
</dbReference>
<dbReference type="RefSeq" id="WP_152623583.1">
    <property type="nucleotide sequence ID" value="NZ_CP114058.1"/>
</dbReference>
<accession>A0ABY7HT80</accession>
<organism evidence="1 2">
    <name type="scientific">Rouxiella chamberiensis</name>
    <dbReference type="NCBI Taxonomy" id="1513468"/>
    <lineage>
        <taxon>Bacteria</taxon>
        <taxon>Pseudomonadati</taxon>
        <taxon>Pseudomonadota</taxon>
        <taxon>Gammaproteobacteria</taxon>
        <taxon>Enterobacterales</taxon>
        <taxon>Yersiniaceae</taxon>
        <taxon>Rouxiella</taxon>
    </lineage>
</organism>
<sequence length="99" mass="11432">MMLLVGYASIILTAKTERLTIFFLLTVTPFLHCRQTGNPPRYAVTVGQAAYPRTAFHQLMSRETNLIFPAPSIIAFEKIQTNQMERNERRYVPLLQFNN</sequence>
<evidence type="ECO:0000313" key="1">
    <source>
        <dbReference type="EMBL" id="WAT02036.1"/>
    </source>
</evidence>
<reference evidence="1" key="1">
    <citation type="submission" date="2022-12" db="EMBL/GenBank/DDBJ databases">
        <title>Complete genome sequence of an Australian strain of Rouxiella badensis DAR84756 and resolution of the R. badensis DSM100043 and R. chamberiensis DSM28324 genomes.</title>
        <authorList>
            <person name="Paul S."/>
            <person name="Anderson P.J."/>
            <person name="Maynard G."/>
            <person name="Dyall-Smith M."/>
            <person name="Kudinha T."/>
        </authorList>
    </citation>
    <scope>NUCLEOTIDE SEQUENCE</scope>
    <source>
        <strain evidence="1">DSM 28324</strain>
    </source>
</reference>
<evidence type="ECO:0000313" key="2">
    <source>
        <dbReference type="Proteomes" id="UP001164712"/>
    </source>
</evidence>
<dbReference type="Proteomes" id="UP001164712">
    <property type="component" value="Chromosome"/>
</dbReference>
<proteinExistence type="predicted"/>
<gene>
    <name evidence="1" type="ORF">O1V66_04955</name>
</gene>
<name>A0ABY7HT80_9GAMM</name>